<dbReference type="STRING" id="1399860.A0A2C5XKB8"/>
<protein>
    <recommendedName>
        <fullName evidence="4">Transcription factor domain-containing protein</fullName>
    </recommendedName>
</protein>
<evidence type="ECO:0008006" key="4">
    <source>
        <dbReference type="Google" id="ProtNLM"/>
    </source>
</evidence>
<comment type="caution">
    <text evidence="2">The sequence shown here is derived from an EMBL/GenBank/DDBJ whole genome shotgun (WGS) entry which is preliminary data.</text>
</comment>
<name>A0A2C5XKB8_9HYPO</name>
<evidence type="ECO:0000313" key="2">
    <source>
        <dbReference type="EMBL" id="PHH65598.1"/>
    </source>
</evidence>
<evidence type="ECO:0000256" key="1">
    <source>
        <dbReference type="SAM" id="Phobius"/>
    </source>
</evidence>
<sequence length="317" mass="34971">MHFYEPCPEELFQAGGLEQWMNLVSSGNPLNSTSIDFGSCSTKWSRNITCSTLGLASLLSAIRILVAEARGRLKSRADKHWTLIPGEAYLEDSSTSHIAPLLMEIYTSSRDGLLRANPHCKALWHNLCMNLTADLTAFELAAGRHGPQRGRAALADLTVWSQTSAARRCVVHAAQVYLAMSERKPMDATLFMSEIAVFNAGIVLGIYFLVLTPASETQGHCRVQALELLQHVDMSDIGTEGLAGHVSWQSEVLDCPVRRFIRQGGSLSFSGTVYHGGYYFARKILVEYMMLLEEFPGSSARQRCRLLQILSDTIAAN</sequence>
<feature type="transmembrane region" description="Helical" evidence="1">
    <location>
        <begin position="190"/>
        <end position="210"/>
    </location>
</feature>
<keyword evidence="1" id="KW-0472">Membrane</keyword>
<dbReference type="OrthoDB" id="10018191at2759"/>
<evidence type="ECO:0000313" key="3">
    <source>
        <dbReference type="Proteomes" id="UP000226192"/>
    </source>
</evidence>
<gene>
    <name evidence="2" type="ORF">CDD81_2033</name>
</gene>
<keyword evidence="1" id="KW-1133">Transmembrane helix</keyword>
<proteinExistence type="predicted"/>
<reference evidence="2 3" key="1">
    <citation type="submission" date="2017-06" db="EMBL/GenBank/DDBJ databases">
        <title>Ant-infecting Ophiocordyceps genomes reveal a high diversity of potential behavioral manipulation genes and a possible major role for enterotoxins.</title>
        <authorList>
            <person name="De Bekker C."/>
            <person name="Evans H.C."/>
            <person name="Brachmann A."/>
            <person name="Hughes D.P."/>
        </authorList>
    </citation>
    <scope>NUCLEOTIDE SEQUENCE [LARGE SCALE GENOMIC DNA]</scope>
    <source>
        <strain evidence="2 3">Map64</strain>
    </source>
</reference>
<keyword evidence="3" id="KW-1185">Reference proteome</keyword>
<dbReference type="EMBL" id="NJET01000016">
    <property type="protein sequence ID" value="PHH65598.1"/>
    <property type="molecule type" value="Genomic_DNA"/>
</dbReference>
<dbReference type="AlphaFoldDB" id="A0A2C5XKB8"/>
<accession>A0A2C5XKB8</accession>
<dbReference type="Proteomes" id="UP000226192">
    <property type="component" value="Unassembled WGS sequence"/>
</dbReference>
<organism evidence="2 3">
    <name type="scientific">Ophiocordyceps australis</name>
    <dbReference type="NCBI Taxonomy" id="1399860"/>
    <lineage>
        <taxon>Eukaryota</taxon>
        <taxon>Fungi</taxon>
        <taxon>Dikarya</taxon>
        <taxon>Ascomycota</taxon>
        <taxon>Pezizomycotina</taxon>
        <taxon>Sordariomycetes</taxon>
        <taxon>Hypocreomycetidae</taxon>
        <taxon>Hypocreales</taxon>
        <taxon>Ophiocordycipitaceae</taxon>
        <taxon>Ophiocordyceps</taxon>
    </lineage>
</organism>
<keyword evidence="1" id="KW-0812">Transmembrane</keyword>